<dbReference type="PANTHER" id="PTHR43132:SF6">
    <property type="entry name" value="HTH-TYPE TRANSCRIPTIONAL REPRESSOR CZRA"/>
    <property type="match status" value="1"/>
</dbReference>
<dbReference type="InterPro" id="IPR036390">
    <property type="entry name" value="WH_DNA-bd_sf"/>
</dbReference>
<dbReference type="SMART" id="SM00418">
    <property type="entry name" value="HTH_ARSR"/>
    <property type="match status" value="1"/>
</dbReference>
<dbReference type="PANTHER" id="PTHR43132">
    <property type="entry name" value="ARSENICAL RESISTANCE OPERON REPRESSOR ARSR-RELATED"/>
    <property type="match status" value="1"/>
</dbReference>
<dbReference type="InterPro" id="IPR001845">
    <property type="entry name" value="HTH_ArsR_DNA-bd_dom"/>
</dbReference>
<accession>A0A7W4V060</accession>
<proteinExistence type="predicted"/>
<dbReference type="Gene3D" id="1.10.10.10">
    <property type="entry name" value="Winged helix-like DNA-binding domain superfamily/Winged helix DNA-binding domain"/>
    <property type="match status" value="1"/>
</dbReference>
<dbReference type="AlphaFoldDB" id="A0A7W4V060"/>
<evidence type="ECO:0000313" key="5">
    <source>
        <dbReference type="EMBL" id="MBB2969506.1"/>
    </source>
</evidence>
<evidence type="ECO:0000256" key="3">
    <source>
        <dbReference type="ARBA" id="ARBA00023163"/>
    </source>
</evidence>
<dbReference type="GO" id="GO:0003677">
    <property type="term" value="F:DNA binding"/>
    <property type="evidence" value="ECO:0007669"/>
    <property type="project" value="UniProtKB-KW"/>
</dbReference>
<dbReference type="EMBL" id="JACHVP010000009">
    <property type="protein sequence ID" value="MBB2969506.1"/>
    <property type="molecule type" value="Genomic_DNA"/>
</dbReference>
<evidence type="ECO:0000256" key="2">
    <source>
        <dbReference type="ARBA" id="ARBA00023125"/>
    </source>
</evidence>
<dbReference type="RefSeq" id="WP_021762766.1">
    <property type="nucleotide sequence ID" value="NZ_JACHVP010000009.1"/>
</dbReference>
<dbReference type="CDD" id="cd00090">
    <property type="entry name" value="HTH_ARSR"/>
    <property type="match status" value="1"/>
</dbReference>
<keyword evidence="6" id="KW-1185">Reference proteome</keyword>
<keyword evidence="3" id="KW-0804">Transcription</keyword>
<keyword evidence="1" id="KW-0805">Transcription regulation</keyword>
<dbReference type="SUPFAM" id="SSF46785">
    <property type="entry name" value="Winged helix' DNA-binding domain"/>
    <property type="match status" value="1"/>
</dbReference>
<reference evidence="5 6" key="1">
    <citation type="submission" date="2020-08" db="EMBL/GenBank/DDBJ databases">
        <title>Sequencing the genomes of 1000 actinobacteria strains.</title>
        <authorList>
            <person name="Klenk H.-P."/>
        </authorList>
    </citation>
    <scope>NUCLEOTIDE SEQUENCE [LARGE SCALE GENOMIC DNA]</scope>
    <source>
        <strain evidence="5 6">DSM 20146</strain>
    </source>
</reference>
<dbReference type="GO" id="GO:0003700">
    <property type="term" value="F:DNA-binding transcription factor activity"/>
    <property type="evidence" value="ECO:0007669"/>
    <property type="project" value="InterPro"/>
</dbReference>
<dbReference type="PRINTS" id="PR00778">
    <property type="entry name" value="HTHARSR"/>
</dbReference>
<gene>
    <name evidence="5" type="ORF">FHX33_004291</name>
</gene>
<evidence type="ECO:0000313" key="6">
    <source>
        <dbReference type="Proteomes" id="UP000538196"/>
    </source>
</evidence>
<name>A0A7W4V060_LEIAQ</name>
<dbReference type="Pfam" id="PF12840">
    <property type="entry name" value="HTH_20"/>
    <property type="match status" value="1"/>
</dbReference>
<comment type="caution">
    <text evidence="5">The sequence shown here is derived from an EMBL/GenBank/DDBJ whole genome shotgun (WGS) entry which is preliminary data.</text>
</comment>
<organism evidence="5 6">
    <name type="scientific">Leifsonia aquatica</name>
    <name type="common">Corynebacterium aquaticum</name>
    <dbReference type="NCBI Taxonomy" id="144185"/>
    <lineage>
        <taxon>Bacteria</taxon>
        <taxon>Bacillati</taxon>
        <taxon>Actinomycetota</taxon>
        <taxon>Actinomycetes</taxon>
        <taxon>Micrococcales</taxon>
        <taxon>Microbacteriaceae</taxon>
        <taxon>Leifsonia</taxon>
    </lineage>
</organism>
<dbReference type="InterPro" id="IPR051011">
    <property type="entry name" value="Metal_resp_trans_reg"/>
</dbReference>
<sequence>MDELTLNIESAGELAEVFHGLASPTRLRVLARLRQSPSSVTVLAEELEIGQATLSNHLRILRQAKLVIGDRDGRSITYRLFDDHVVEFFDQALLHLGHAQPGGD</sequence>
<dbReference type="NCBIfam" id="NF033788">
    <property type="entry name" value="HTH_metalloreg"/>
    <property type="match status" value="1"/>
</dbReference>
<dbReference type="PROSITE" id="PS50987">
    <property type="entry name" value="HTH_ARSR_2"/>
    <property type="match status" value="1"/>
</dbReference>
<feature type="domain" description="HTH arsR-type" evidence="4">
    <location>
        <begin position="6"/>
        <end position="100"/>
    </location>
</feature>
<evidence type="ECO:0000259" key="4">
    <source>
        <dbReference type="PROSITE" id="PS50987"/>
    </source>
</evidence>
<protein>
    <submittedName>
        <fullName evidence="5">DNA-binding transcriptional ArsR family regulator</fullName>
    </submittedName>
</protein>
<dbReference type="Proteomes" id="UP000538196">
    <property type="component" value="Unassembled WGS sequence"/>
</dbReference>
<evidence type="ECO:0000256" key="1">
    <source>
        <dbReference type="ARBA" id="ARBA00023015"/>
    </source>
</evidence>
<dbReference type="InterPro" id="IPR036388">
    <property type="entry name" value="WH-like_DNA-bd_sf"/>
</dbReference>
<keyword evidence="2 5" id="KW-0238">DNA-binding</keyword>
<dbReference type="InterPro" id="IPR011991">
    <property type="entry name" value="ArsR-like_HTH"/>
</dbReference>